<gene>
    <name evidence="1" type="ORF">KIW84_053630</name>
</gene>
<accession>A0A9D5AH29</accession>
<keyword evidence="2" id="KW-1185">Reference proteome</keyword>
<reference evidence="1 2" key="1">
    <citation type="journal article" date="2022" name="Nat. Genet.">
        <title>Improved pea reference genome and pan-genome highlight genomic features and evolutionary characteristics.</title>
        <authorList>
            <person name="Yang T."/>
            <person name="Liu R."/>
            <person name="Luo Y."/>
            <person name="Hu S."/>
            <person name="Wang D."/>
            <person name="Wang C."/>
            <person name="Pandey M.K."/>
            <person name="Ge S."/>
            <person name="Xu Q."/>
            <person name="Li N."/>
            <person name="Li G."/>
            <person name="Huang Y."/>
            <person name="Saxena R.K."/>
            <person name="Ji Y."/>
            <person name="Li M."/>
            <person name="Yan X."/>
            <person name="He Y."/>
            <person name="Liu Y."/>
            <person name="Wang X."/>
            <person name="Xiang C."/>
            <person name="Varshney R.K."/>
            <person name="Ding H."/>
            <person name="Gao S."/>
            <person name="Zong X."/>
        </authorList>
    </citation>
    <scope>NUCLEOTIDE SEQUENCE [LARGE SCALE GENOMIC DNA]</scope>
    <source>
        <strain evidence="1 2">cv. Zhongwan 6</strain>
    </source>
</reference>
<sequence length="164" mass="18670">MGTHEYLIDIEIKKVLIGGLLLTQTEYICDLLSRAKMWNANGTPTHMLINCKVSKHGTSLLLDPHLYRFIVGAMQYVYLTRLDIMFGMNKACQFMSSPLDSHWEVVKRILGDSDWANDPDDRRSTSGSCIFFGLNLVSWSSKKQPPVDRCSTEFEYCVLVHTTS</sequence>
<name>A0A9D5AH29_PEA</name>
<comment type="caution">
    <text evidence="1">The sequence shown here is derived from an EMBL/GenBank/DDBJ whole genome shotgun (WGS) entry which is preliminary data.</text>
</comment>
<dbReference type="AlphaFoldDB" id="A0A9D5AH29"/>
<dbReference type="Gramene" id="Psat05G0363000-T1">
    <property type="protein sequence ID" value="KAI5407439.1"/>
    <property type="gene ID" value="KIW84_053630"/>
</dbReference>
<dbReference type="PANTHER" id="PTHR11439:SF500">
    <property type="entry name" value="RNA-DIRECTED DNA POLYMERASE"/>
    <property type="match status" value="1"/>
</dbReference>
<dbReference type="EMBL" id="JAMSHJ010000005">
    <property type="protein sequence ID" value="KAI5407439.1"/>
    <property type="molecule type" value="Genomic_DNA"/>
</dbReference>
<evidence type="ECO:0000313" key="2">
    <source>
        <dbReference type="Proteomes" id="UP001058974"/>
    </source>
</evidence>
<organism evidence="1 2">
    <name type="scientific">Pisum sativum</name>
    <name type="common">Garden pea</name>
    <name type="synonym">Lathyrus oleraceus</name>
    <dbReference type="NCBI Taxonomy" id="3888"/>
    <lineage>
        <taxon>Eukaryota</taxon>
        <taxon>Viridiplantae</taxon>
        <taxon>Streptophyta</taxon>
        <taxon>Embryophyta</taxon>
        <taxon>Tracheophyta</taxon>
        <taxon>Spermatophyta</taxon>
        <taxon>Magnoliopsida</taxon>
        <taxon>eudicotyledons</taxon>
        <taxon>Gunneridae</taxon>
        <taxon>Pentapetalae</taxon>
        <taxon>rosids</taxon>
        <taxon>fabids</taxon>
        <taxon>Fabales</taxon>
        <taxon>Fabaceae</taxon>
        <taxon>Papilionoideae</taxon>
        <taxon>50 kb inversion clade</taxon>
        <taxon>NPAAA clade</taxon>
        <taxon>Hologalegina</taxon>
        <taxon>IRL clade</taxon>
        <taxon>Fabeae</taxon>
        <taxon>Lathyrus</taxon>
    </lineage>
</organism>
<dbReference type="Proteomes" id="UP001058974">
    <property type="component" value="Chromosome 5"/>
</dbReference>
<evidence type="ECO:0000313" key="1">
    <source>
        <dbReference type="EMBL" id="KAI5407439.1"/>
    </source>
</evidence>
<dbReference type="PANTHER" id="PTHR11439">
    <property type="entry name" value="GAG-POL-RELATED RETROTRANSPOSON"/>
    <property type="match status" value="1"/>
</dbReference>
<dbReference type="CDD" id="cd09272">
    <property type="entry name" value="RNase_HI_RT_Ty1"/>
    <property type="match status" value="1"/>
</dbReference>
<proteinExistence type="predicted"/>
<protein>
    <submittedName>
        <fullName evidence="1">Uncharacterized protein</fullName>
    </submittedName>
</protein>